<name>A0A8J3A012_9BACL</name>
<feature type="transmembrane region" description="Helical" evidence="1">
    <location>
        <begin position="12"/>
        <end position="36"/>
    </location>
</feature>
<dbReference type="Proteomes" id="UP000656813">
    <property type="component" value="Unassembled WGS sequence"/>
</dbReference>
<gene>
    <name evidence="2" type="ORF">GCM10007096_40640</name>
</gene>
<keyword evidence="1" id="KW-0472">Membrane</keyword>
<dbReference type="RefSeq" id="WP_188499217.1">
    <property type="nucleotide sequence ID" value="NZ_BMFV01000051.1"/>
</dbReference>
<feature type="transmembrane region" description="Helical" evidence="1">
    <location>
        <begin position="225"/>
        <end position="248"/>
    </location>
</feature>
<feature type="transmembrane region" description="Helical" evidence="1">
    <location>
        <begin position="48"/>
        <end position="70"/>
    </location>
</feature>
<keyword evidence="1" id="KW-1133">Transmembrane helix</keyword>
<feature type="transmembrane region" description="Helical" evidence="1">
    <location>
        <begin position="173"/>
        <end position="192"/>
    </location>
</feature>
<reference evidence="2" key="1">
    <citation type="journal article" date="2014" name="Int. J. Syst. Evol. Microbiol.">
        <title>Complete genome sequence of Corynebacterium casei LMG S-19264T (=DSM 44701T), isolated from a smear-ripened cheese.</title>
        <authorList>
            <consortium name="US DOE Joint Genome Institute (JGI-PGF)"/>
            <person name="Walter F."/>
            <person name="Albersmeier A."/>
            <person name="Kalinowski J."/>
            <person name="Ruckert C."/>
        </authorList>
    </citation>
    <scope>NUCLEOTIDE SEQUENCE</scope>
    <source>
        <strain evidence="2">CGMCC 1.12777</strain>
    </source>
</reference>
<dbReference type="EMBL" id="BMFV01000051">
    <property type="protein sequence ID" value="GGH88398.1"/>
    <property type="molecule type" value="Genomic_DNA"/>
</dbReference>
<reference evidence="2" key="2">
    <citation type="submission" date="2020-09" db="EMBL/GenBank/DDBJ databases">
        <authorList>
            <person name="Sun Q."/>
            <person name="Zhou Y."/>
        </authorList>
    </citation>
    <scope>NUCLEOTIDE SEQUENCE</scope>
    <source>
        <strain evidence="2">CGMCC 1.12777</strain>
    </source>
</reference>
<sequence>MYKGWYQYCKHLRFLFFHPIFLIALLVFGVSDFFIFSSQLNADALDSLYTTNAIVHTVSLAMASYTMVRLHFRTFHSSQNDWIQAYPGSPIALALANFLAAFTYMSLYSCLIFIVFFIKTKLSLPSITYQPFMKLLVENGVRLEISYFLTLSIGLLIAVLLKNKWVAYGMSFFVWILGTYALEVMVGKFHWLPLKLFHFNHYFLEGRSLVNEPLWGNALFHHETVVSLTFITVFALLIMTIAFILLIWRRPTKQRITTSFLAIILLFICCYTSNDYLEIWTNKYQQAYSNNGIQQSEGIASNLSSSISATSYTINVFHSKDTLTINTEMILDISRKTNESIVLTLNPNFKVEEVLVNNHKASFTRHRATLTLDDDHLKAGDKEAKVSLIYSGKIAEWDINSEGDERYFAFFKGMNAYLPSYMAWYPLVGAVNLYPGPQQSPVRSQAADHTQADFSVTLHGFQQYFHSTSGAIHWTFNKDQTITAPKTSGVSLLSGNFNIQHYGQLEIILPSTISKAHAAEIYETYAFLNKALQNDLDITPNGEFLYLPLKDIVDDSQQSQEPLLLDNAFIIDSAQTVDAVSRKKQILNPSVQFQYLGYLLTHKDLKSYTHPDREQKDPNDTISLVTLDALNYILQEEAGSVAPTFVLAPSVQNSVAFKNVQQAVAQKQFEPLKQVLSELCDKKFKDHIGLPTITNQEWREAWKHAFQ</sequence>
<organism evidence="2 3">
    <name type="scientific">Pullulanibacillus pueri</name>
    <dbReference type="NCBI Taxonomy" id="1437324"/>
    <lineage>
        <taxon>Bacteria</taxon>
        <taxon>Bacillati</taxon>
        <taxon>Bacillota</taxon>
        <taxon>Bacilli</taxon>
        <taxon>Bacillales</taxon>
        <taxon>Sporolactobacillaceae</taxon>
        <taxon>Pullulanibacillus</taxon>
    </lineage>
</organism>
<evidence type="ECO:0000313" key="3">
    <source>
        <dbReference type="Proteomes" id="UP000656813"/>
    </source>
</evidence>
<feature type="transmembrane region" description="Helical" evidence="1">
    <location>
        <begin position="260"/>
        <end position="277"/>
    </location>
</feature>
<evidence type="ECO:0000256" key="1">
    <source>
        <dbReference type="SAM" id="Phobius"/>
    </source>
</evidence>
<keyword evidence="3" id="KW-1185">Reference proteome</keyword>
<accession>A0A8J3A012</accession>
<comment type="caution">
    <text evidence="2">The sequence shown here is derived from an EMBL/GenBank/DDBJ whole genome shotgun (WGS) entry which is preliminary data.</text>
</comment>
<feature type="transmembrane region" description="Helical" evidence="1">
    <location>
        <begin position="91"/>
        <end position="118"/>
    </location>
</feature>
<keyword evidence="1" id="KW-0812">Transmembrane</keyword>
<proteinExistence type="predicted"/>
<feature type="transmembrane region" description="Helical" evidence="1">
    <location>
        <begin position="145"/>
        <end position="161"/>
    </location>
</feature>
<dbReference type="AlphaFoldDB" id="A0A8J3A012"/>
<evidence type="ECO:0000313" key="2">
    <source>
        <dbReference type="EMBL" id="GGH88398.1"/>
    </source>
</evidence>
<protein>
    <submittedName>
        <fullName evidence="2">Uncharacterized protein</fullName>
    </submittedName>
</protein>